<dbReference type="EMBL" id="CP066167">
    <property type="protein sequence ID" value="QQD19266.1"/>
    <property type="molecule type" value="Genomic_DNA"/>
</dbReference>
<protein>
    <submittedName>
        <fullName evidence="1">Uncharacterized protein</fullName>
    </submittedName>
</protein>
<gene>
    <name evidence="1" type="ORF">I6N98_05275</name>
</gene>
<dbReference type="RefSeq" id="WP_198570751.1">
    <property type="nucleotide sequence ID" value="NZ_CP066167.1"/>
</dbReference>
<evidence type="ECO:0000313" key="2">
    <source>
        <dbReference type="Proteomes" id="UP000596063"/>
    </source>
</evidence>
<organism evidence="1 2">
    <name type="scientific">Spongiibacter nanhainus</name>
    <dbReference type="NCBI Taxonomy" id="2794344"/>
    <lineage>
        <taxon>Bacteria</taxon>
        <taxon>Pseudomonadati</taxon>
        <taxon>Pseudomonadota</taxon>
        <taxon>Gammaproteobacteria</taxon>
        <taxon>Cellvibrionales</taxon>
        <taxon>Spongiibacteraceae</taxon>
        <taxon>Spongiibacter</taxon>
    </lineage>
</organism>
<name>A0A7T4UR18_9GAMM</name>
<evidence type="ECO:0000313" key="1">
    <source>
        <dbReference type="EMBL" id="QQD19266.1"/>
    </source>
</evidence>
<reference evidence="1 2" key="1">
    <citation type="submission" date="2020-12" db="EMBL/GenBank/DDBJ databases">
        <authorList>
            <person name="Shan Y."/>
        </authorList>
    </citation>
    <scope>NUCLEOTIDE SEQUENCE [LARGE SCALE GENOMIC DNA]</scope>
    <source>
        <strain evidence="2">csc3.9</strain>
    </source>
</reference>
<sequence>MTAINCKGLSTELVLLRIKQSLMTGTSKQSDTLNVSVSKPCNREQLMESLGRQAAIVQLV</sequence>
<dbReference type="AlphaFoldDB" id="A0A7T4UR18"/>
<proteinExistence type="predicted"/>
<accession>A0A7T4UR18</accession>
<keyword evidence="2" id="KW-1185">Reference proteome</keyword>
<dbReference type="KEGG" id="snan:I6N98_05275"/>
<dbReference type="Proteomes" id="UP000596063">
    <property type="component" value="Chromosome"/>
</dbReference>